<sequence length="912" mass="97254">MEDCKLKTEMLREKYKEYLKPIDPLRPLGRESSDLMPPPGKVKQTCFTAKEKFPRGEQLIRKLGKRTMLDRLDEYNKFRVPLQCPCDTIPQGGDPARKKRRGRGPTKAKRVKKEPEHIVCSVNNLPLAYTESQQDPQPVPIGKQNNRNAKANLRTAAPVRNIKKDKDMSQQAISSQRKYIRAKADEIQKKSMALQQKMAKPKVVKPAAAKKAQSKKLPLPPSPVDETMFGVKSKPTAPRRPVVPPKKQPTSPSSPCLTGATGQDQALPETAMSMPISAGAQQQTKNCALGGSNSAHGSAMELAAAQFGLGQALVKAAPIRASYAGGSLPCLPAAAMESVAPQLPKTPTPTPRAGMSSKQTNPGGAAHPYLPVAPKESVGPQTSTLQSSFGGANSMPTTLDPMQSTPNTSCAPVQNGSLCGITSKRTNPRRPVVPPKKQRQITSTPTTASTGGIPFGPYRMPPASEPQVPVKPMNAANSITPKNLAFPTQQQAQTTATKALGSSLSMPFLPSQQFVPQLPPNPLKSCVEKESMDDFPAKPGNASKSVVPPQKQQQEVAPTTAKKQKSMPYFVAQPFVPQQKQPSADPVNGSYAPAQQSNPPTAPAPMLAGQSKQRRQSMGYALAGNPNGPPTMPSTLAQQSKSQRAPSPIGTGQPFKPQQRRQSMGQAMAENLNGSSAISATLAEQSKPPATAAPMMTGQPFKPQQRRKSMGQAMAANPNGPNAVPSTLDQQSKPSAMLSGQPFTAQQRRPSMGQSMAGYSNGPNTVPSTLAQQSKPPTAPSPMLTGQTFKPQQRRQSMGQAMAGNFNGSNAMPSTLDQQSKPPTAPSAMTTGQPFTPQQRRPSMGLSMAGYPNGSNTMPSTLAQQSKPPPAHSPFFAAQQRQATAINAISSSNWQSKKTFCASTDEHSFKAE</sequence>
<feature type="compositionally biased region" description="Polar residues" evidence="1">
    <location>
        <begin position="441"/>
        <end position="450"/>
    </location>
</feature>
<feature type="compositionally biased region" description="Low complexity" evidence="1">
    <location>
        <begin position="204"/>
        <end position="217"/>
    </location>
</feature>
<feature type="region of interest" description="Disordered" evidence="1">
    <location>
        <begin position="191"/>
        <end position="262"/>
    </location>
</feature>
<evidence type="ECO:0000256" key="1">
    <source>
        <dbReference type="SAM" id="MobiDB-lite"/>
    </source>
</evidence>
<dbReference type="OMA" id="CETVPQG"/>
<dbReference type="AlphaFoldDB" id="A0A6J2SU02"/>
<dbReference type="KEGG" id="dhe:111605239"/>
<name>A0A6J2SU02_DROHY</name>
<dbReference type="RefSeq" id="XP_030079702.1">
    <property type="nucleotide sequence ID" value="XM_030223842.1"/>
</dbReference>
<accession>A0A6J2SU02</accession>
<feature type="region of interest" description="Disordered" evidence="1">
    <location>
        <begin position="341"/>
        <end position="454"/>
    </location>
</feature>
<protein>
    <submittedName>
        <fullName evidence="3">Nascent polypeptide-associated complex subunit alpha, muscle-specific form-like</fullName>
    </submittedName>
</protein>
<keyword evidence="2" id="KW-1185">Reference proteome</keyword>
<feature type="compositionally biased region" description="Polar residues" evidence="1">
    <location>
        <begin position="741"/>
        <end position="776"/>
    </location>
</feature>
<dbReference type="GeneID" id="111605239"/>
<reference evidence="3" key="1">
    <citation type="submission" date="2025-08" db="UniProtKB">
        <authorList>
            <consortium name="RefSeq"/>
        </authorList>
    </citation>
    <scope>IDENTIFICATION</scope>
    <source>
        <strain evidence="3">15085-1641.00</strain>
        <tissue evidence="3">Whole body</tissue>
    </source>
</reference>
<feature type="compositionally biased region" description="Polar residues" evidence="1">
    <location>
        <begin position="633"/>
        <end position="645"/>
    </location>
</feature>
<feature type="compositionally biased region" description="Polar residues" evidence="1">
    <location>
        <begin position="806"/>
        <end position="841"/>
    </location>
</feature>
<gene>
    <name evidence="3" type="primary">LOC111605239</name>
</gene>
<feature type="compositionally biased region" description="Polar residues" evidence="1">
    <location>
        <begin position="724"/>
        <end position="734"/>
    </location>
</feature>
<feature type="compositionally biased region" description="Polar residues" evidence="1">
    <location>
        <begin position="379"/>
        <end position="417"/>
    </location>
</feature>
<evidence type="ECO:0000313" key="3">
    <source>
        <dbReference type="RefSeq" id="XP_030079702.1"/>
    </source>
</evidence>
<feature type="region of interest" description="Disordered" evidence="1">
    <location>
        <begin position="531"/>
        <end position="876"/>
    </location>
</feature>
<organism evidence="2 3">
    <name type="scientific">Drosophila hydei</name>
    <name type="common">Fruit fly</name>
    <dbReference type="NCBI Taxonomy" id="7224"/>
    <lineage>
        <taxon>Eukaryota</taxon>
        <taxon>Metazoa</taxon>
        <taxon>Ecdysozoa</taxon>
        <taxon>Arthropoda</taxon>
        <taxon>Hexapoda</taxon>
        <taxon>Insecta</taxon>
        <taxon>Pterygota</taxon>
        <taxon>Neoptera</taxon>
        <taxon>Endopterygota</taxon>
        <taxon>Diptera</taxon>
        <taxon>Brachycera</taxon>
        <taxon>Muscomorpha</taxon>
        <taxon>Ephydroidea</taxon>
        <taxon>Drosophilidae</taxon>
        <taxon>Drosophila</taxon>
    </lineage>
</organism>
<feature type="region of interest" description="Disordered" evidence="1">
    <location>
        <begin position="88"/>
        <end position="115"/>
    </location>
</feature>
<evidence type="ECO:0000313" key="2">
    <source>
        <dbReference type="Proteomes" id="UP000504633"/>
    </source>
</evidence>
<feature type="compositionally biased region" description="Polar residues" evidence="1">
    <location>
        <begin position="784"/>
        <end position="799"/>
    </location>
</feature>
<dbReference type="OrthoDB" id="7883925at2759"/>
<feature type="compositionally biased region" description="Polar residues" evidence="1">
    <location>
        <begin position="853"/>
        <end position="866"/>
    </location>
</feature>
<feature type="compositionally biased region" description="Polar residues" evidence="1">
    <location>
        <begin position="672"/>
        <end position="684"/>
    </location>
</feature>
<proteinExistence type="predicted"/>
<dbReference type="Proteomes" id="UP000504633">
    <property type="component" value="Unplaced"/>
</dbReference>
<feature type="compositionally biased region" description="Basic residues" evidence="1">
    <location>
        <begin position="97"/>
        <end position="112"/>
    </location>
</feature>